<feature type="transmembrane region" description="Helical" evidence="1">
    <location>
        <begin position="49"/>
        <end position="67"/>
    </location>
</feature>
<organism evidence="3 4">
    <name type="scientific">Anabarilius grahami</name>
    <name type="common">Kanglang fish</name>
    <name type="synonym">Barilius grahami</name>
    <dbReference type="NCBI Taxonomy" id="495550"/>
    <lineage>
        <taxon>Eukaryota</taxon>
        <taxon>Metazoa</taxon>
        <taxon>Chordata</taxon>
        <taxon>Craniata</taxon>
        <taxon>Vertebrata</taxon>
        <taxon>Euteleostomi</taxon>
        <taxon>Actinopterygii</taxon>
        <taxon>Neopterygii</taxon>
        <taxon>Teleostei</taxon>
        <taxon>Ostariophysi</taxon>
        <taxon>Cypriniformes</taxon>
        <taxon>Xenocyprididae</taxon>
        <taxon>Xenocypridinae</taxon>
        <taxon>Xenocypridinae incertae sedis</taxon>
        <taxon>Anabarilius</taxon>
    </lineage>
</organism>
<accession>A0A3N0Y9P6</accession>
<name>A0A3N0Y9P6_ANAGA</name>
<dbReference type="AlphaFoldDB" id="A0A3N0Y9P6"/>
<feature type="transmembrane region" description="Helical" evidence="1">
    <location>
        <begin position="218"/>
        <end position="234"/>
    </location>
</feature>
<protein>
    <submittedName>
        <fullName evidence="3">Solute carrier family 22 member 3</fullName>
    </submittedName>
</protein>
<dbReference type="OrthoDB" id="8964826at2759"/>
<gene>
    <name evidence="3" type="ORF">DPX16_8570</name>
</gene>
<sequence>MAASVLSSSVFVLFLLVFPVFCFSNTISFTRDELLNIRQYTPQNLLPDFDYSDVLLNVVVGGAAALLRRFRARRRGKCAGALVKLRQRGLKTSLPSIHLANLRSLSNKTDELLLRSRKNKDFSNSAALCFTETWLNDAIPDSALSLPGFQLFRSDRDAESTGKSRGGGTCFYINERWFIEFFGSNNRKFVSVMSRTLYSLGLVLLPALAYYIPSWKNLQLAMTLPTFIFLLYHWPNPRKKMVLSFLK</sequence>
<keyword evidence="4" id="KW-1185">Reference proteome</keyword>
<dbReference type="EMBL" id="RJVU01049301">
    <property type="protein sequence ID" value="ROL42824.1"/>
    <property type="molecule type" value="Genomic_DNA"/>
</dbReference>
<feature type="transmembrane region" description="Helical" evidence="1">
    <location>
        <begin position="196"/>
        <end position="212"/>
    </location>
</feature>
<keyword evidence="1" id="KW-0812">Transmembrane</keyword>
<dbReference type="Gene3D" id="3.60.10.10">
    <property type="entry name" value="Endonuclease/exonuclease/phosphatase"/>
    <property type="match status" value="1"/>
</dbReference>
<dbReference type="InterPro" id="IPR036691">
    <property type="entry name" value="Endo/exonu/phosph_ase_sf"/>
</dbReference>
<comment type="caution">
    <text evidence="3">The sequence shown here is derived from an EMBL/GenBank/DDBJ whole genome shotgun (WGS) entry which is preliminary data.</text>
</comment>
<reference evidence="3 4" key="1">
    <citation type="submission" date="2018-10" db="EMBL/GenBank/DDBJ databases">
        <title>Genome assembly for a Yunnan-Guizhou Plateau 3E fish, Anabarilius grahami (Regan), and its evolutionary and genetic applications.</title>
        <authorList>
            <person name="Jiang W."/>
        </authorList>
    </citation>
    <scope>NUCLEOTIDE SEQUENCE [LARGE SCALE GENOMIC DNA]</scope>
    <source>
        <strain evidence="3">AG-KIZ</strain>
        <tissue evidence="3">Muscle</tissue>
    </source>
</reference>
<keyword evidence="2" id="KW-0732">Signal</keyword>
<dbReference type="Proteomes" id="UP000281406">
    <property type="component" value="Unassembled WGS sequence"/>
</dbReference>
<proteinExistence type="predicted"/>
<keyword evidence="1" id="KW-1133">Transmembrane helix</keyword>
<evidence type="ECO:0000256" key="2">
    <source>
        <dbReference type="SAM" id="SignalP"/>
    </source>
</evidence>
<evidence type="ECO:0000313" key="3">
    <source>
        <dbReference type="EMBL" id="ROL42824.1"/>
    </source>
</evidence>
<keyword evidence="1" id="KW-0472">Membrane</keyword>
<feature type="chain" id="PRO_5018204405" evidence="2">
    <location>
        <begin position="23"/>
        <end position="247"/>
    </location>
</feature>
<evidence type="ECO:0000313" key="4">
    <source>
        <dbReference type="Proteomes" id="UP000281406"/>
    </source>
</evidence>
<feature type="signal peptide" evidence="2">
    <location>
        <begin position="1"/>
        <end position="22"/>
    </location>
</feature>
<evidence type="ECO:0000256" key="1">
    <source>
        <dbReference type="SAM" id="Phobius"/>
    </source>
</evidence>